<feature type="region of interest" description="Disordered" evidence="5">
    <location>
        <begin position="859"/>
        <end position="919"/>
    </location>
</feature>
<dbReference type="EMBL" id="BDSA01000001">
    <property type="protein sequence ID" value="GBE59461.1"/>
    <property type="molecule type" value="Genomic_DNA"/>
</dbReference>
<dbReference type="Pfam" id="PF08519">
    <property type="entry name" value="RFC1"/>
    <property type="match status" value="1"/>
</dbReference>
<evidence type="ECO:0000256" key="4">
    <source>
        <dbReference type="PIRNR" id="PIRNR036578"/>
    </source>
</evidence>
<dbReference type="GO" id="GO:0005524">
    <property type="term" value="F:ATP binding"/>
    <property type="evidence" value="ECO:0007669"/>
    <property type="project" value="UniProtKB-UniRule"/>
</dbReference>
<feature type="compositionally biased region" description="Low complexity" evidence="5">
    <location>
        <begin position="882"/>
        <end position="894"/>
    </location>
</feature>
<dbReference type="Gene3D" id="3.40.50.10190">
    <property type="entry name" value="BRCT domain"/>
    <property type="match status" value="1"/>
</dbReference>
<comment type="caution">
    <text evidence="7">The sequence shown here is derived from an EMBL/GenBank/DDBJ whole genome shotgun (WGS) entry which is preliminary data.</text>
</comment>
<dbReference type="PIRSF" id="PIRSF036578">
    <property type="entry name" value="RFC1"/>
    <property type="match status" value="1"/>
</dbReference>
<feature type="region of interest" description="Disordered" evidence="5">
    <location>
        <begin position="193"/>
        <end position="214"/>
    </location>
</feature>
<dbReference type="PANTHER" id="PTHR23389:SF6">
    <property type="entry name" value="REPLICATION FACTOR C SUBUNIT 1"/>
    <property type="match status" value="1"/>
</dbReference>
<dbReference type="GO" id="GO:0006281">
    <property type="term" value="P:DNA repair"/>
    <property type="evidence" value="ECO:0007669"/>
    <property type="project" value="InterPro"/>
</dbReference>
<evidence type="ECO:0000256" key="2">
    <source>
        <dbReference type="ARBA" id="ARBA00020401"/>
    </source>
</evidence>
<dbReference type="RefSeq" id="XP_028865704.1">
    <property type="nucleotide sequence ID" value="XM_029009871.1"/>
</dbReference>
<evidence type="ECO:0000259" key="6">
    <source>
        <dbReference type="PROSITE" id="PS50172"/>
    </source>
</evidence>
<dbReference type="InterPro" id="IPR013725">
    <property type="entry name" value="DNA_replication_fac_RFC1_C"/>
</dbReference>
<dbReference type="GeneID" id="39873231"/>
<feature type="compositionally biased region" description="Basic residues" evidence="5">
    <location>
        <begin position="900"/>
        <end position="919"/>
    </location>
</feature>
<dbReference type="SMART" id="SM00382">
    <property type="entry name" value="AAA"/>
    <property type="match status" value="1"/>
</dbReference>
<dbReference type="SUPFAM" id="SSF48019">
    <property type="entry name" value="post-AAA+ oligomerization domain-like"/>
    <property type="match status" value="1"/>
</dbReference>
<dbReference type="CDD" id="cd17748">
    <property type="entry name" value="BRCT_DNA_ligase_like"/>
    <property type="match status" value="1"/>
</dbReference>
<dbReference type="InterPro" id="IPR012178">
    <property type="entry name" value="RFC1"/>
</dbReference>
<sequence>MDIRSFFGGKKKAVSAAPEKPETLSQLSFTGELKTTIRRSIDNPAVSHGVKHGDSNPAAATAKREGDEDDDSAVAGRRKRLKRLVDSDDESDEPRDQPGAAAAQSHTESGVTVRKYLKDEQGRAAFSAAEGRRKTSDVQLDIDYYTTSSKKLVSLSEKVTKTRRPSVDLDSYLCSVGIGDPAGKASPVSMFTSPVRSGRTKQSPKPEVAKAVDVKPEVTTKSALTKPEAGHVEPTLSSSYGASDLFGDNEVFSSSSNSSAAASPVRRAKKTTTVDAPVPEGEVDGMRFVFTGVLEAIDRDAVLQLVRKIGGIPVSGVSGKTNYLVCGEKLEDGRPYTTGTKYKKAVELNKQQRADIRILKEAQFLELIEYDKVSHRVAESTKSEVTKEKTPSAPLPKEVNATGHKLPFCEKYRPSRLGDLVGNENNIRKVVEWLQSWSPGSGPACALLSGPPGVGKTTTAKLVAAECGYECVEFNASDLRNKSAVERISMLATGGQSFSFKGQCEMKRTLVLLDEVDGMGAGDRGGLQAVAALLPRSLCPIICICNDRHNQKMTTLGNKSLDVRFSSPTLAQFRNRMKLICDAEGVSVPAETVAQLYEQGGGDFRHALNAIEFNTVHEAGGSQRSLNVGDAKDIGHTKNLFDAAGRLFTVRAPELETRLRDMEQYFFIDYNMMPLMVQENYLKYLPPHRGALPNLQKLSRTFVEADMVEEFLKRRQAFTLLPDLAALSSIIPAMTIVSSGGTCRERLMFPQFLGRFSTTSKNRNFLSEIGKHLGTRSLVRSHPLVTEGYLNIMYIRIMKELAEGDIEATAALIESYGLNRDLVVDALCSLRLKSQENLYDKVETRKKTALTKRLNEQSVRVAPTKRKKETVDRIVDEEEAEPPVASDSESSSSEGELIKKNQKPAKKRATAKAAPRGKK</sequence>
<keyword evidence="4" id="KW-0067">ATP-binding</keyword>
<feature type="region of interest" description="Disordered" evidence="5">
    <location>
        <begin position="39"/>
        <end position="115"/>
    </location>
</feature>
<keyword evidence="4" id="KW-0547">Nucleotide-binding</keyword>
<dbReference type="Pfam" id="PF00004">
    <property type="entry name" value="AAA"/>
    <property type="match status" value="1"/>
</dbReference>
<dbReference type="GO" id="GO:0006260">
    <property type="term" value="P:DNA replication"/>
    <property type="evidence" value="ECO:0007669"/>
    <property type="project" value="UniProtKB-KW"/>
</dbReference>
<evidence type="ECO:0000313" key="7">
    <source>
        <dbReference type="EMBL" id="GBE59461.1"/>
    </source>
</evidence>
<dbReference type="Gene3D" id="1.20.272.10">
    <property type="match status" value="1"/>
</dbReference>
<feature type="compositionally biased region" description="Polar residues" evidence="5">
    <location>
        <begin position="193"/>
        <end position="203"/>
    </location>
</feature>
<keyword evidence="8" id="KW-1185">Reference proteome</keyword>
<name>A0A2H6K8Z7_9APIC</name>
<comment type="subcellular location">
    <subcellularLocation>
        <location evidence="4">Nucleus</location>
    </subcellularLocation>
</comment>
<evidence type="ECO:0000256" key="5">
    <source>
        <dbReference type="SAM" id="MobiDB-lite"/>
    </source>
</evidence>
<evidence type="ECO:0000256" key="3">
    <source>
        <dbReference type="ARBA" id="ARBA00022705"/>
    </source>
</evidence>
<dbReference type="InterPro" id="IPR003959">
    <property type="entry name" value="ATPase_AAA_core"/>
</dbReference>
<dbReference type="GO" id="GO:0005663">
    <property type="term" value="C:DNA replication factor C complex"/>
    <property type="evidence" value="ECO:0007669"/>
    <property type="project" value="InterPro"/>
</dbReference>
<reference evidence="7 8" key="1">
    <citation type="journal article" date="2017" name="BMC Genomics">
        <title>Whole-genome assembly of Babesia ovata and comparative genomics between closely related pathogens.</title>
        <authorList>
            <person name="Yamagishi J."/>
            <person name="Asada M."/>
            <person name="Hakimi H."/>
            <person name="Tanaka T.Q."/>
            <person name="Sugimoto C."/>
            <person name="Kawazu S."/>
        </authorList>
    </citation>
    <scope>NUCLEOTIDE SEQUENCE [LARGE SCALE GENOMIC DNA]</scope>
    <source>
        <strain evidence="7 8">Miyake</strain>
    </source>
</reference>
<feature type="region of interest" description="Disordered" evidence="5">
    <location>
        <begin position="1"/>
        <end position="27"/>
    </location>
</feature>
<dbReference type="PANTHER" id="PTHR23389">
    <property type="entry name" value="CHROMOSOME TRANSMISSION FIDELITY FACTOR 18"/>
    <property type="match status" value="1"/>
</dbReference>
<comment type="similarity">
    <text evidence="1 4">Belongs to the activator 1 large subunit family.</text>
</comment>
<dbReference type="Gene3D" id="1.10.8.60">
    <property type="match status" value="1"/>
</dbReference>
<keyword evidence="3 4" id="KW-0235">DNA replication</keyword>
<dbReference type="GO" id="GO:0005634">
    <property type="term" value="C:nucleus"/>
    <property type="evidence" value="ECO:0007669"/>
    <property type="project" value="UniProtKB-SubCell"/>
</dbReference>
<dbReference type="GO" id="GO:0003677">
    <property type="term" value="F:DNA binding"/>
    <property type="evidence" value="ECO:0007669"/>
    <property type="project" value="InterPro"/>
</dbReference>
<evidence type="ECO:0000313" key="8">
    <source>
        <dbReference type="Proteomes" id="UP000236319"/>
    </source>
</evidence>
<protein>
    <recommendedName>
        <fullName evidence="2 4">Replication factor C subunit 1</fullName>
    </recommendedName>
</protein>
<organism evidence="7 8">
    <name type="scientific">Babesia ovata</name>
    <dbReference type="NCBI Taxonomy" id="189622"/>
    <lineage>
        <taxon>Eukaryota</taxon>
        <taxon>Sar</taxon>
        <taxon>Alveolata</taxon>
        <taxon>Apicomplexa</taxon>
        <taxon>Aconoidasida</taxon>
        <taxon>Piroplasmida</taxon>
        <taxon>Babesiidae</taxon>
        <taxon>Babesia</taxon>
    </lineage>
</organism>
<evidence type="ECO:0000256" key="1">
    <source>
        <dbReference type="ARBA" id="ARBA00006116"/>
    </source>
</evidence>
<proteinExistence type="inferred from homology"/>
<feature type="region of interest" description="Disordered" evidence="5">
    <location>
        <begin position="256"/>
        <end position="278"/>
    </location>
</feature>
<accession>A0A2H6K8Z7</accession>
<dbReference type="Pfam" id="PF00533">
    <property type="entry name" value="BRCT"/>
    <property type="match status" value="1"/>
</dbReference>
<dbReference type="PROSITE" id="PS50172">
    <property type="entry name" value="BRCT"/>
    <property type="match status" value="1"/>
</dbReference>
<dbReference type="InterPro" id="IPR001357">
    <property type="entry name" value="BRCT_dom"/>
</dbReference>
<dbReference type="VEuPathDB" id="PiroplasmaDB:BOVATA_009540"/>
<dbReference type="SUPFAM" id="SSF52540">
    <property type="entry name" value="P-loop containing nucleoside triphosphate hydrolases"/>
    <property type="match status" value="1"/>
</dbReference>
<dbReference type="Proteomes" id="UP000236319">
    <property type="component" value="Unassembled WGS sequence"/>
</dbReference>
<gene>
    <name evidence="7" type="ORF">BOVATA_009540</name>
</gene>
<dbReference type="InterPro" id="IPR008921">
    <property type="entry name" value="DNA_pol3_clamp-load_cplx_C"/>
</dbReference>
<feature type="domain" description="BRCT" evidence="6">
    <location>
        <begin position="278"/>
        <end position="373"/>
    </location>
</feature>
<dbReference type="InterPro" id="IPR036420">
    <property type="entry name" value="BRCT_dom_sf"/>
</dbReference>
<dbReference type="AlphaFoldDB" id="A0A2H6K8Z7"/>
<dbReference type="CDD" id="cd00009">
    <property type="entry name" value="AAA"/>
    <property type="match status" value="1"/>
</dbReference>
<dbReference type="InterPro" id="IPR003593">
    <property type="entry name" value="AAA+_ATPase"/>
</dbReference>
<dbReference type="GO" id="GO:0003689">
    <property type="term" value="F:DNA clamp loader activity"/>
    <property type="evidence" value="ECO:0007669"/>
    <property type="project" value="UniProtKB-UniRule"/>
</dbReference>
<dbReference type="GO" id="GO:0016887">
    <property type="term" value="F:ATP hydrolysis activity"/>
    <property type="evidence" value="ECO:0007669"/>
    <property type="project" value="InterPro"/>
</dbReference>
<dbReference type="OrthoDB" id="365044at2759"/>
<keyword evidence="4" id="KW-0539">Nucleus</keyword>
<dbReference type="Gene3D" id="3.40.50.300">
    <property type="entry name" value="P-loop containing nucleotide triphosphate hydrolases"/>
    <property type="match status" value="1"/>
</dbReference>
<dbReference type="SUPFAM" id="SSF52113">
    <property type="entry name" value="BRCT domain"/>
    <property type="match status" value="1"/>
</dbReference>
<dbReference type="InterPro" id="IPR027417">
    <property type="entry name" value="P-loop_NTPase"/>
</dbReference>